<feature type="region of interest" description="Disordered" evidence="1">
    <location>
        <begin position="52"/>
        <end position="100"/>
    </location>
</feature>
<evidence type="ECO:0000313" key="2">
    <source>
        <dbReference type="EMBL" id="KAF7718192.1"/>
    </source>
</evidence>
<gene>
    <name evidence="2" type="ORF">PECM_002869</name>
</gene>
<proteinExistence type="predicted"/>
<dbReference type="OrthoDB" id="4330769at2759"/>
<dbReference type="EMBL" id="WIWV01000018">
    <property type="protein sequence ID" value="KAF7718192.1"/>
    <property type="molecule type" value="Genomic_DNA"/>
</dbReference>
<name>A0A8J8WJ24_9EURO</name>
<feature type="compositionally biased region" description="Low complexity" evidence="1">
    <location>
        <begin position="62"/>
        <end position="73"/>
    </location>
</feature>
<evidence type="ECO:0000256" key="1">
    <source>
        <dbReference type="SAM" id="MobiDB-lite"/>
    </source>
</evidence>
<accession>A0A8J8WJ24</accession>
<organism evidence="2 3">
    <name type="scientific">Penicillium ucsense</name>
    <dbReference type="NCBI Taxonomy" id="2839758"/>
    <lineage>
        <taxon>Eukaryota</taxon>
        <taxon>Fungi</taxon>
        <taxon>Dikarya</taxon>
        <taxon>Ascomycota</taxon>
        <taxon>Pezizomycotina</taxon>
        <taxon>Eurotiomycetes</taxon>
        <taxon>Eurotiomycetidae</taxon>
        <taxon>Eurotiales</taxon>
        <taxon>Aspergillaceae</taxon>
        <taxon>Penicillium</taxon>
    </lineage>
</organism>
<keyword evidence="3" id="KW-1185">Reference proteome</keyword>
<evidence type="ECO:0000313" key="3">
    <source>
        <dbReference type="Proteomes" id="UP000631181"/>
    </source>
</evidence>
<dbReference type="AlphaFoldDB" id="A0A8J8WJ24"/>
<protein>
    <submittedName>
        <fullName evidence="2">Uncharacterized protein</fullName>
    </submittedName>
</protein>
<dbReference type="Proteomes" id="UP000631181">
    <property type="component" value="Unassembled WGS sequence"/>
</dbReference>
<reference evidence="2" key="1">
    <citation type="journal article" date="2020" name="Front. Microbiol.">
        <title>Gene regulatory networks of Penicillium echinulatum 2HH and Penicillium oxalicum 114-2 inferred by a computational biology approach.</title>
        <authorList>
            <person name="Lenz A.R."/>
            <person name="Galan-Vasquez E."/>
            <person name="Balbinot E."/>
            <person name="De Abreu F.P."/>
            <person name="De Oliveira N.S."/>
            <person name="Da Rosa L.O."/>
            <person name="De Avila E Silva S."/>
            <person name="Camassola M."/>
            <person name="Dillon A.J.P."/>
            <person name="Perez-Rueda E."/>
        </authorList>
    </citation>
    <scope>NUCLEOTIDE SEQUENCE</scope>
    <source>
        <strain evidence="2">S1M29</strain>
    </source>
</reference>
<sequence>MFKIPPPRQFLVLSAPSSAPFDPSHKFLVLSPTESGPDARLYDEQAVAEDATVEIEPELHRSNSSSSTASEASSVDDGANPTPAGFLFLGHNNKGRRASQ</sequence>
<comment type="caution">
    <text evidence="2">The sequence shown here is derived from an EMBL/GenBank/DDBJ whole genome shotgun (WGS) entry which is preliminary data.</text>
</comment>